<sequence length="188" mass="20002">EELGTELGENWEHGRFNAPYLRDSLLDAGAFAETLETATFWSGIPKLYAAVRDTLTNVLSASGTPPLIMCHISHVYPAGASLYYTVVSAQGRAIRSEARNGGAAVAGGSGGSSPQEWLDAVKHWEAAKHAVNDAIIDAGGTITHHHGVGTDHRDWYAREIGPLGTEILRAVKRQVDPSGILNPGVLIP</sequence>
<dbReference type="Gene3D" id="1.10.45.10">
    <property type="entry name" value="Vanillyl-alcohol Oxidase, Chain A, domain 4"/>
    <property type="match status" value="1"/>
</dbReference>
<dbReference type="InterPro" id="IPR025650">
    <property type="entry name" value="Alkyl-DHAP_Synthase"/>
</dbReference>
<gene>
    <name evidence="4" type="ORF">ACFQ07_18520</name>
</gene>
<dbReference type="Pfam" id="PF02913">
    <property type="entry name" value="FAD-oxidase_C"/>
    <property type="match status" value="1"/>
</dbReference>
<dbReference type="Proteomes" id="UP001597083">
    <property type="component" value="Unassembled WGS sequence"/>
</dbReference>
<keyword evidence="2" id="KW-0274">FAD</keyword>
<dbReference type="Gene3D" id="3.40.462.40">
    <property type="entry name" value="FAD-linked oxidase, cap domain/gating helix"/>
    <property type="match status" value="1"/>
</dbReference>
<dbReference type="InterPro" id="IPR016171">
    <property type="entry name" value="Vanillyl_alc_oxidase_C-sub2"/>
</dbReference>
<evidence type="ECO:0000256" key="2">
    <source>
        <dbReference type="ARBA" id="ARBA00022827"/>
    </source>
</evidence>
<dbReference type="PANTHER" id="PTHR46568">
    <property type="entry name" value="ALKYLDIHYDROXYACETONEPHOSPHATE SYNTHASE, PEROXISOMAL"/>
    <property type="match status" value="1"/>
</dbReference>
<feature type="domain" description="FAD-binding oxidoreductase/transferase type 4 C-terminal" evidence="3">
    <location>
        <begin position="9"/>
        <end position="184"/>
    </location>
</feature>
<dbReference type="EMBL" id="JBHTIR010002793">
    <property type="protein sequence ID" value="MFD0854239.1"/>
    <property type="molecule type" value="Genomic_DNA"/>
</dbReference>
<proteinExistence type="predicted"/>
<protein>
    <submittedName>
        <fullName evidence="4">FAD-linked oxidase C-terminal domain-containing protein</fullName>
    </submittedName>
</protein>
<comment type="caution">
    <text evidence="4">The sequence shown here is derived from an EMBL/GenBank/DDBJ whole genome shotgun (WGS) entry which is preliminary data.</text>
</comment>
<reference evidence="5" key="1">
    <citation type="journal article" date="2019" name="Int. J. Syst. Evol. Microbiol.">
        <title>The Global Catalogue of Microorganisms (GCM) 10K type strain sequencing project: providing services to taxonomists for standard genome sequencing and annotation.</title>
        <authorList>
            <consortium name="The Broad Institute Genomics Platform"/>
            <consortium name="The Broad Institute Genome Sequencing Center for Infectious Disease"/>
            <person name="Wu L."/>
            <person name="Ma J."/>
        </authorList>
    </citation>
    <scope>NUCLEOTIDE SEQUENCE [LARGE SCALE GENOMIC DNA]</scope>
    <source>
        <strain evidence="5">JCM 31696</strain>
    </source>
</reference>
<organism evidence="4 5">
    <name type="scientific">Actinomadura adrarensis</name>
    <dbReference type="NCBI Taxonomy" id="1819600"/>
    <lineage>
        <taxon>Bacteria</taxon>
        <taxon>Bacillati</taxon>
        <taxon>Actinomycetota</taxon>
        <taxon>Actinomycetes</taxon>
        <taxon>Streptosporangiales</taxon>
        <taxon>Thermomonosporaceae</taxon>
        <taxon>Actinomadura</taxon>
    </lineage>
</organism>
<keyword evidence="1" id="KW-0285">Flavoprotein</keyword>
<evidence type="ECO:0000259" key="3">
    <source>
        <dbReference type="Pfam" id="PF02913"/>
    </source>
</evidence>
<name>A0ABW3CKX3_9ACTN</name>
<accession>A0ABW3CKX3</accession>
<feature type="non-terminal residue" evidence="4">
    <location>
        <position position="1"/>
    </location>
</feature>
<dbReference type="SUPFAM" id="SSF55103">
    <property type="entry name" value="FAD-linked oxidases, C-terminal domain"/>
    <property type="match status" value="1"/>
</dbReference>
<dbReference type="PANTHER" id="PTHR46568:SF1">
    <property type="entry name" value="ALKYLDIHYDROXYACETONEPHOSPHATE SYNTHASE, PEROXISOMAL"/>
    <property type="match status" value="1"/>
</dbReference>
<evidence type="ECO:0000313" key="4">
    <source>
        <dbReference type="EMBL" id="MFD0854239.1"/>
    </source>
</evidence>
<dbReference type="InterPro" id="IPR016164">
    <property type="entry name" value="FAD-linked_Oxase-like_C"/>
</dbReference>
<keyword evidence="5" id="KW-1185">Reference proteome</keyword>
<dbReference type="InterPro" id="IPR004113">
    <property type="entry name" value="FAD-bd_oxidored_4_C"/>
</dbReference>
<evidence type="ECO:0000313" key="5">
    <source>
        <dbReference type="Proteomes" id="UP001597083"/>
    </source>
</evidence>
<evidence type="ECO:0000256" key="1">
    <source>
        <dbReference type="ARBA" id="ARBA00022630"/>
    </source>
</evidence>